<reference evidence="2" key="1">
    <citation type="submission" date="2021-04" db="EMBL/GenBank/DDBJ databases">
        <title>Draft Genome Sequence of Pandoravirus japonicus, Isolated from the Sabaishi River of Niigata, Japan.</title>
        <authorList>
            <person name="Hosokawa N."/>
            <person name="Takahashi H."/>
            <person name="Aoki K."/>
            <person name="Takemura M."/>
        </authorList>
    </citation>
    <scope>NUCLEOTIDE SEQUENCE</scope>
</reference>
<dbReference type="Proteomes" id="UP001253637">
    <property type="component" value="Segment"/>
</dbReference>
<evidence type="ECO:0000256" key="1">
    <source>
        <dbReference type="SAM" id="MobiDB-lite"/>
    </source>
</evidence>
<protein>
    <submittedName>
        <fullName evidence="2">Uncharacterized protein</fullName>
    </submittedName>
</protein>
<accession>A0A811BQA4</accession>
<sequence>MHNTTSPLHTTPLPAWNATETDRQTDRKTDNARDPLAARKYSPKDLCCRPRPTAERPCKITTEKKETAETGTTMHQAQRRRTMHAEDAGVVDTRRGRRHRSLSPDRRSEDHVAPAHRRKRSPEHRQRCDPPSARHRRSPAPSRSPSPARGSTDERRCAKRPRYAERDLSPPARHCIERDDDPIHVPCIDANDDASDSEGIKDSHSEEEDDDDRAAGDAGTRREAIVIASEAHTVDARIRALAGYTVAAPRKRLTGNARTRLRRQQREKRAVLAALAIIKAERGSVDRTGDIGVNADRGERAKERHISDRDIVAGVPYGHREEPSLHPRGRDRYRPDRPTDEAESRCHAGPSRSSNRITHRERVSLMDAVSRLDAYHEVCRRAFKDGVPPPLPPPEHYFNLVHDAVQAYLSLGGDAGDHRR</sequence>
<feature type="compositionally biased region" description="Low complexity" evidence="1">
    <location>
        <begin position="139"/>
        <end position="149"/>
    </location>
</feature>
<evidence type="ECO:0000313" key="3">
    <source>
        <dbReference type="Proteomes" id="UP001253637"/>
    </source>
</evidence>
<evidence type="ECO:0000313" key="2">
    <source>
        <dbReference type="EMBL" id="BCU03196.1"/>
    </source>
</evidence>
<proteinExistence type="predicted"/>
<feature type="region of interest" description="Disordered" evidence="1">
    <location>
        <begin position="1"/>
        <end position="220"/>
    </location>
</feature>
<name>A0A811BQA4_9VIRU</name>
<feature type="compositionally biased region" description="Basic and acidic residues" evidence="1">
    <location>
        <begin position="151"/>
        <end position="183"/>
    </location>
</feature>
<feature type="compositionally biased region" description="Basic and acidic residues" evidence="1">
    <location>
        <begin position="318"/>
        <end position="346"/>
    </location>
</feature>
<dbReference type="EMBL" id="LC625835">
    <property type="protein sequence ID" value="BCU03196.1"/>
    <property type="molecule type" value="Genomic_DNA"/>
</dbReference>
<organism evidence="2 3">
    <name type="scientific">Pandoravirus japonicus</name>
    <dbReference type="NCBI Taxonomy" id="2823154"/>
    <lineage>
        <taxon>Viruses</taxon>
        <taxon>Pandoravirus</taxon>
    </lineage>
</organism>
<feature type="region of interest" description="Disordered" evidence="1">
    <location>
        <begin position="307"/>
        <end position="358"/>
    </location>
</feature>
<feature type="compositionally biased region" description="Basic and acidic residues" evidence="1">
    <location>
        <begin position="102"/>
        <end position="113"/>
    </location>
</feature>
<feature type="compositionally biased region" description="Basic and acidic residues" evidence="1">
    <location>
        <begin position="20"/>
        <end position="68"/>
    </location>
</feature>